<dbReference type="InterPro" id="IPR016040">
    <property type="entry name" value="NAD(P)-bd_dom"/>
</dbReference>
<dbReference type="STRING" id="416450.A0A1V6QPB8"/>
<evidence type="ECO:0000259" key="1">
    <source>
        <dbReference type="Pfam" id="PF13460"/>
    </source>
</evidence>
<evidence type="ECO:0000313" key="3">
    <source>
        <dbReference type="Proteomes" id="UP000191672"/>
    </source>
</evidence>
<feature type="domain" description="NAD(P)-binding" evidence="1">
    <location>
        <begin position="22"/>
        <end position="87"/>
    </location>
</feature>
<dbReference type="EMBL" id="MDYN01000001">
    <property type="protein sequence ID" value="OQD91090.1"/>
    <property type="molecule type" value="Genomic_DNA"/>
</dbReference>
<reference evidence="3" key="1">
    <citation type="journal article" date="2017" name="Nat. Microbiol.">
        <title>Global analysis of biosynthetic gene clusters reveals vast potential of secondary metabolite production in Penicillium species.</title>
        <authorList>
            <person name="Nielsen J.C."/>
            <person name="Grijseels S."/>
            <person name="Prigent S."/>
            <person name="Ji B."/>
            <person name="Dainat J."/>
            <person name="Nielsen K.F."/>
            <person name="Frisvad J.C."/>
            <person name="Workman M."/>
            <person name="Nielsen J."/>
        </authorList>
    </citation>
    <scope>NUCLEOTIDE SEQUENCE [LARGE SCALE GENOMIC DNA]</scope>
    <source>
        <strain evidence="3">IBT 31811</strain>
    </source>
</reference>
<comment type="caution">
    <text evidence="2">The sequence shown here is derived from an EMBL/GenBank/DDBJ whole genome shotgun (WGS) entry which is preliminary data.</text>
</comment>
<evidence type="ECO:0000313" key="2">
    <source>
        <dbReference type="EMBL" id="OQD91090.1"/>
    </source>
</evidence>
<proteinExistence type="predicted"/>
<sequence>MALTVGIAGITTKFVPLLPDHLRGSPHITIVEGEASDLQTIRSFTHGCDVIICCYLNDTLIVEGQKTLLDARELEHVRRYIASDYCLDFTKLELVRHPAKDPMKHVKAYLNTKVNVQRIHILVGASVFIRKFSVQGEYKEMDTENP</sequence>
<gene>
    <name evidence="2" type="ORF">PENANT_c001G05875</name>
</gene>
<organism evidence="2 3">
    <name type="scientific">Penicillium antarcticum</name>
    <dbReference type="NCBI Taxonomy" id="416450"/>
    <lineage>
        <taxon>Eukaryota</taxon>
        <taxon>Fungi</taxon>
        <taxon>Dikarya</taxon>
        <taxon>Ascomycota</taxon>
        <taxon>Pezizomycotina</taxon>
        <taxon>Eurotiomycetes</taxon>
        <taxon>Eurotiomycetidae</taxon>
        <taxon>Eurotiales</taxon>
        <taxon>Aspergillaceae</taxon>
        <taxon>Penicillium</taxon>
    </lineage>
</organism>
<dbReference type="Pfam" id="PF13460">
    <property type="entry name" value="NAD_binding_10"/>
    <property type="match status" value="1"/>
</dbReference>
<accession>A0A1V6QPB8</accession>
<dbReference type="AlphaFoldDB" id="A0A1V6QPB8"/>
<name>A0A1V6QPB8_9EURO</name>
<dbReference type="OrthoDB" id="419598at2759"/>
<dbReference type="Gene3D" id="3.40.50.720">
    <property type="entry name" value="NAD(P)-binding Rossmann-like Domain"/>
    <property type="match status" value="1"/>
</dbReference>
<dbReference type="Proteomes" id="UP000191672">
    <property type="component" value="Unassembled WGS sequence"/>
</dbReference>
<protein>
    <recommendedName>
        <fullName evidence="1">NAD(P)-binding domain-containing protein</fullName>
    </recommendedName>
</protein>
<keyword evidence="3" id="KW-1185">Reference proteome</keyword>